<dbReference type="InterPro" id="IPR003594">
    <property type="entry name" value="HATPase_dom"/>
</dbReference>
<dbReference type="SMART" id="SM00387">
    <property type="entry name" value="HATPase_c"/>
    <property type="match status" value="1"/>
</dbReference>
<evidence type="ECO:0000256" key="7">
    <source>
        <dbReference type="ARBA" id="ARBA00022840"/>
    </source>
</evidence>
<keyword evidence="6 12" id="KW-0418">Kinase</keyword>
<dbReference type="InterPro" id="IPR036097">
    <property type="entry name" value="HisK_dim/P_sf"/>
</dbReference>
<dbReference type="PROSITE" id="PS50110">
    <property type="entry name" value="RESPONSE_REGULATORY"/>
    <property type="match status" value="2"/>
</dbReference>
<evidence type="ECO:0000259" key="10">
    <source>
        <dbReference type="PROSITE" id="PS50109"/>
    </source>
</evidence>
<evidence type="ECO:0000259" key="11">
    <source>
        <dbReference type="PROSITE" id="PS50110"/>
    </source>
</evidence>
<keyword evidence="7" id="KW-0067">ATP-binding</keyword>
<accession>A0A7W8D3J0</accession>
<feature type="domain" description="Histidine kinase" evidence="10">
    <location>
        <begin position="160"/>
        <end position="375"/>
    </location>
</feature>
<dbReference type="SUPFAM" id="SSF47384">
    <property type="entry name" value="Homodimeric domain of signal transducing histidine kinase"/>
    <property type="match status" value="1"/>
</dbReference>
<evidence type="ECO:0000256" key="4">
    <source>
        <dbReference type="ARBA" id="ARBA00022679"/>
    </source>
</evidence>
<dbReference type="Gene3D" id="1.10.287.130">
    <property type="match status" value="1"/>
</dbReference>
<keyword evidence="5" id="KW-0547">Nucleotide-binding</keyword>
<evidence type="ECO:0000256" key="2">
    <source>
        <dbReference type="ARBA" id="ARBA00012438"/>
    </source>
</evidence>
<keyword evidence="8" id="KW-0902">Two-component regulatory system</keyword>
<dbReference type="Gene3D" id="3.30.565.10">
    <property type="entry name" value="Histidine kinase-like ATPase, C-terminal domain"/>
    <property type="match status" value="1"/>
</dbReference>
<dbReference type="SUPFAM" id="SSF52172">
    <property type="entry name" value="CheY-like"/>
    <property type="match status" value="2"/>
</dbReference>
<reference evidence="12 13" key="1">
    <citation type="submission" date="2020-08" db="EMBL/GenBank/DDBJ databases">
        <title>Genomic Encyclopedia of Type Strains, Phase IV (KMG-IV): sequencing the most valuable type-strain genomes for metagenomic binning, comparative biology and taxonomic classification.</title>
        <authorList>
            <person name="Goeker M."/>
        </authorList>
    </citation>
    <scope>NUCLEOTIDE SEQUENCE [LARGE SCALE GENOMIC DNA]</scope>
    <source>
        <strain evidence="12 13">DSM 24163</strain>
    </source>
</reference>
<dbReference type="InterPro" id="IPR001789">
    <property type="entry name" value="Sig_transdc_resp-reg_receiver"/>
</dbReference>
<dbReference type="InterPro" id="IPR005467">
    <property type="entry name" value="His_kinase_dom"/>
</dbReference>
<comment type="caution">
    <text evidence="12">The sequence shown here is derived from an EMBL/GenBank/DDBJ whole genome shotgun (WGS) entry which is preliminary data.</text>
</comment>
<dbReference type="EC" id="2.7.13.3" evidence="2"/>
<dbReference type="CDD" id="cd00082">
    <property type="entry name" value="HisKA"/>
    <property type="match status" value="1"/>
</dbReference>
<dbReference type="EMBL" id="JACHHP010000001">
    <property type="protein sequence ID" value="MBB5207259.1"/>
    <property type="molecule type" value="Genomic_DNA"/>
</dbReference>
<name>A0A7W8D3J0_9GAMM</name>
<dbReference type="Proteomes" id="UP000521199">
    <property type="component" value="Unassembled WGS sequence"/>
</dbReference>
<dbReference type="PANTHER" id="PTHR43065:SF46">
    <property type="entry name" value="C4-DICARBOXYLATE TRANSPORT SENSOR PROTEIN DCTB"/>
    <property type="match status" value="1"/>
</dbReference>
<evidence type="ECO:0000313" key="12">
    <source>
        <dbReference type="EMBL" id="MBB5207259.1"/>
    </source>
</evidence>
<evidence type="ECO:0000256" key="8">
    <source>
        <dbReference type="ARBA" id="ARBA00023012"/>
    </source>
</evidence>
<comment type="catalytic activity">
    <reaction evidence="1">
        <text>ATP + protein L-histidine = ADP + protein N-phospho-L-histidine.</text>
        <dbReference type="EC" id="2.7.13.3"/>
    </reaction>
</comment>
<keyword evidence="13" id="KW-1185">Reference proteome</keyword>
<dbReference type="PROSITE" id="PS50109">
    <property type="entry name" value="HIS_KIN"/>
    <property type="match status" value="1"/>
</dbReference>
<feature type="modified residue" description="4-aspartylphosphate" evidence="9">
    <location>
        <position position="65"/>
    </location>
</feature>
<evidence type="ECO:0000256" key="6">
    <source>
        <dbReference type="ARBA" id="ARBA00022777"/>
    </source>
</evidence>
<keyword evidence="3 9" id="KW-0597">Phosphoprotein</keyword>
<dbReference type="GO" id="GO:0000155">
    <property type="term" value="F:phosphorelay sensor kinase activity"/>
    <property type="evidence" value="ECO:0007669"/>
    <property type="project" value="InterPro"/>
</dbReference>
<dbReference type="PRINTS" id="PR00344">
    <property type="entry name" value="BCTRLSENSOR"/>
</dbReference>
<feature type="domain" description="Response regulatory" evidence="11">
    <location>
        <begin position="14"/>
        <end position="130"/>
    </location>
</feature>
<evidence type="ECO:0000256" key="1">
    <source>
        <dbReference type="ARBA" id="ARBA00000085"/>
    </source>
</evidence>
<dbReference type="Pfam" id="PF02518">
    <property type="entry name" value="HATPase_c"/>
    <property type="match status" value="1"/>
</dbReference>
<dbReference type="SMART" id="SM00448">
    <property type="entry name" value="REC"/>
    <property type="match status" value="2"/>
</dbReference>
<feature type="domain" description="Response regulatory" evidence="11">
    <location>
        <begin position="391"/>
        <end position="506"/>
    </location>
</feature>
<dbReference type="RefSeq" id="WP_183959776.1">
    <property type="nucleotide sequence ID" value="NZ_JACHHP010000001.1"/>
</dbReference>
<dbReference type="InterPro" id="IPR011006">
    <property type="entry name" value="CheY-like_superfamily"/>
</dbReference>
<dbReference type="CDD" id="cd00156">
    <property type="entry name" value="REC"/>
    <property type="match status" value="1"/>
</dbReference>
<dbReference type="PANTHER" id="PTHR43065">
    <property type="entry name" value="SENSOR HISTIDINE KINASE"/>
    <property type="match status" value="1"/>
</dbReference>
<evidence type="ECO:0000256" key="9">
    <source>
        <dbReference type="PROSITE-ProRule" id="PRU00169"/>
    </source>
</evidence>
<dbReference type="AlphaFoldDB" id="A0A7W8D3J0"/>
<protein>
    <recommendedName>
        <fullName evidence="2">histidine kinase</fullName>
        <ecNumber evidence="2">2.7.13.3</ecNumber>
    </recommendedName>
</protein>
<dbReference type="InterPro" id="IPR036890">
    <property type="entry name" value="HATPase_C_sf"/>
</dbReference>
<dbReference type="InterPro" id="IPR003661">
    <property type="entry name" value="HisK_dim/P_dom"/>
</dbReference>
<dbReference type="SUPFAM" id="SSF55874">
    <property type="entry name" value="ATPase domain of HSP90 chaperone/DNA topoisomerase II/histidine kinase"/>
    <property type="match status" value="1"/>
</dbReference>
<keyword evidence="4" id="KW-0808">Transferase</keyword>
<dbReference type="InterPro" id="IPR004358">
    <property type="entry name" value="Sig_transdc_His_kin-like_C"/>
</dbReference>
<dbReference type="GO" id="GO:0005524">
    <property type="term" value="F:ATP binding"/>
    <property type="evidence" value="ECO:0007669"/>
    <property type="project" value="UniProtKB-KW"/>
</dbReference>
<organism evidence="12 13">
    <name type="scientific">Chiayiivirga flava</name>
    <dbReference type="NCBI Taxonomy" id="659595"/>
    <lineage>
        <taxon>Bacteria</taxon>
        <taxon>Pseudomonadati</taxon>
        <taxon>Pseudomonadota</taxon>
        <taxon>Gammaproteobacteria</taxon>
        <taxon>Lysobacterales</taxon>
        <taxon>Lysobacteraceae</taxon>
        <taxon>Chiayiivirga</taxon>
    </lineage>
</organism>
<dbReference type="Gene3D" id="3.40.50.2300">
    <property type="match status" value="2"/>
</dbReference>
<evidence type="ECO:0000313" key="13">
    <source>
        <dbReference type="Proteomes" id="UP000521199"/>
    </source>
</evidence>
<evidence type="ECO:0000256" key="5">
    <source>
        <dbReference type="ARBA" id="ARBA00022741"/>
    </source>
</evidence>
<feature type="modified residue" description="4-aspartylphosphate" evidence="9">
    <location>
        <position position="441"/>
    </location>
</feature>
<sequence>MHADNGRRLPQRIHVLHIEDDPVDVELIASFLGDAGVDIEWTHVDDEISLARALSERKPDLVLSDLTMPGFSGYKALELVRERSPYIPFIFVSGTMGEETAVDALRLGATDYILKSSMARLPSAVRRALREAEERELRDRTEAELMRSQRLDSLAMLAGGLSHDLRNILQPLLMVAPMISERTDDTRLLRLGELVEDCAKRGLDMVASMLSFARGARQAGSTVNVKQLLRALDLLMRGTLPRNVVLDISDVPNDLNFEGNDTELQQCLLNLCLNAIQAMPSGGTLTLRAERTWVDADGQRAAGEYLRIAVSDTGVGMDEDVQRRLFTPFFTTKPDGTGLGLLSCKRIVENHRGLLGVTSAPGEGTTFQILLPLELETADARGRSETVRNARLLVVAESAGSLSLLGDGLAVEGYKTHVAQGGTAAIRFFESEQIPDLIVLDADMRLLSGVRTLVELQERKYVGPVLLLVDDDAETDADQWPQDLRIRILRKPVALPELLEAVNQLLQARVVDASDGR</sequence>
<dbReference type="SMART" id="SM00388">
    <property type="entry name" value="HisKA"/>
    <property type="match status" value="1"/>
</dbReference>
<gene>
    <name evidence="12" type="ORF">HNQ52_000775</name>
</gene>
<dbReference type="Pfam" id="PF00072">
    <property type="entry name" value="Response_reg"/>
    <property type="match status" value="2"/>
</dbReference>
<proteinExistence type="predicted"/>
<evidence type="ECO:0000256" key="3">
    <source>
        <dbReference type="ARBA" id="ARBA00022553"/>
    </source>
</evidence>